<dbReference type="InterPro" id="IPR005561">
    <property type="entry name" value="ANTAR"/>
</dbReference>
<evidence type="ECO:0000259" key="1">
    <source>
        <dbReference type="PROSITE" id="PS50921"/>
    </source>
</evidence>
<protein>
    <submittedName>
        <fullName evidence="2">ANTAR domain-containing protein</fullName>
    </submittedName>
</protein>
<dbReference type="Pfam" id="PF03861">
    <property type="entry name" value="ANTAR"/>
    <property type="match status" value="1"/>
</dbReference>
<dbReference type="Gene3D" id="1.10.10.10">
    <property type="entry name" value="Winged helix-like DNA-binding domain superfamily/Winged helix DNA-binding domain"/>
    <property type="match status" value="1"/>
</dbReference>
<name>A0ABV0G215_9BURK</name>
<dbReference type="InterPro" id="IPR011006">
    <property type="entry name" value="CheY-like_superfamily"/>
</dbReference>
<evidence type="ECO:0000313" key="2">
    <source>
        <dbReference type="EMBL" id="MEO3691774.1"/>
    </source>
</evidence>
<keyword evidence="3" id="KW-1185">Reference proteome</keyword>
<dbReference type="EMBL" id="JBDPZD010000002">
    <property type="protein sequence ID" value="MEO3691774.1"/>
    <property type="molecule type" value="Genomic_DNA"/>
</dbReference>
<dbReference type="PROSITE" id="PS50921">
    <property type="entry name" value="ANTAR"/>
    <property type="match status" value="1"/>
</dbReference>
<gene>
    <name evidence="2" type="ORF">ABDJ85_09855</name>
</gene>
<evidence type="ECO:0000313" key="3">
    <source>
        <dbReference type="Proteomes" id="UP001495147"/>
    </source>
</evidence>
<dbReference type="Proteomes" id="UP001495147">
    <property type="component" value="Unassembled WGS sequence"/>
</dbReference>
<reference evidence="2 3" key="1">
    <citation type="submission" date="2024-05" db="EMBL/GenBank/DDBJ databases">
        <title>Roseateles sp. DJS-2-20 16S ribosomal RNA gene Genome sequencing and assembly.</title>
        <authorList>
            <person name="Woo H."/>
        </authorList>
    </citation>
    <scope>NUCLEOTIDE SEQUENCE [LARGE SCALE GENOMIC DNA]</scope>
    <source>
        <strain evidence="2 3">DJS-2-20</strain>
    </source>
</reference>
<dbReference type="SMART" id="SM01012">
    <property type="entry name" value="ANTAR"/>
    <property type="match status" value="1"/>
</dbReference>
<organism evidence="2 3">
    <name type="scientific">Roseateles paludis</name>
    <dbReference type="NCBI Taxonomy" id="3145238"/>
    <lineage>
        <taxon>Bacteria</taxon>
        <taxon>Pseudomonadati</taxon>
        <taxon>Pseudomonadota</taxon>
        <taxon>Betaproteobacteria</taxon>
        <taxon>Burkholderiales</taxon>
        <taxon>Sphaerotilaceae</taxon>
        <taxon>Roseateles</taxon>
    </lineage>
</organism>
<proteinExistence type="predicted"/>
<feature type="domain" description="ANTAR" evidence="1">
    <location>
        <begin position="50"/>
        <end position="111"/>
    </location>
</feature>
<dbReference type="SUPFAM" id="SSF52172">
    <property type="entry name" value="CheY-like"/>
    <property type="match status" value="1"/>
</dbReference>
<sequence>MNQALKWVCAVPDDLPDALRDTLVRAGCTVVALGGAATHGGWVLVPQSTWAEVQARLADQEGLLEDRKWTDRAKAVLMQTQQLDEGPAYKLLRDAAMHAQIKLPRLARQLVQQHERAEALERAAAQRMLSQRLVRLQAQATLLPDQLDLARQLQRDTVGRIEGNLQRLLELLHGPIREAELASVMACWAGLQPLLLPATGSLRALNEAAQQLVDASERLAAALLDEGFERPLRLLSLCARQRLLCQRLVKEALLAQADASHQPQRLAEDLEAFLQALQVLRNAPLKASGLQEAFDTVDADWARLVRALRQGGGPQALTDLCNASERLFHGLDTLTEVVQRSLQTLLS</sequence>
<comment type="caution">
    <text evidence="2">The sequence shown here is derived from an EMBL/GenBank/DDBJ whole genome shotgun (WGS) entry which is preliminary data.</text>
</comment>
<accession>A0ABV0G215</accession>
<dbReference type="InterPro" id="IPR036388">
    <property type="entry name" value="WH-like_DNA-bd_sf"/>
</dbReference>